<name>A0A1G5PMW4_9GAMM</name>
<keyword evidence="3" id="KW-0564">Palmitate</keyword>
<dbReference type="InterPro" id="IPR007485">
    <property type="entry name" value="LPS_assembly_LptE"/>
</dbReference>
<keyword evidence="2 6" id="KW-0472">Membrane</keyword>
<evidence type="ECO:0000256" key="8">
    <source>
        <dbReference type="SAM" id="Phobius"/>
    </source>
</evidence>
<evidence type="ECO:0000256" key="3">
    <source>
        <dbReference type="ARBA" id="ARBA00023139"/>
    </source>
</evidence>
<evidence type="ECO:0000256" key="4">
    <source>
        <dbReference type="ARBA" id="ARBA00023237"/>
    </source>
</evidence>
<keyword evidence="8" id="KW-1133">Transmembrane helix</keyword>
<proteinExistence type="inferred from homology"/>
<dbReference type="Pfam" id="PF04390">
    <property type="entry name" value="LptE"/>
    <property type="match status" value="1"/>
</dbReference>
<keyword evidence="8" id="KW-0812">Transmembrane</keyword>
<dbReference type="PANTHER" id="PTHR38098:SF1">
    <property type="entry name" value="LPS-ASSEMBLY LIPOPROTEIN LPTE"/>
    <property type="match status" value="1"/>
</dbReference>
<evidence type="ECO:0000256" key="6">
    <source>
        <dbReference type="HAMAP-Rule" id="MF_01186"/>
    </source>
</evidence>
<evidence type="ECO:0000256" key="7">
    <source>
        <dbReference type="SAM" id="MobiDB-lite"/>
    </source>
</evidence>
<dbReference type="AlphaFoldDB" id="A0A1G5PMW4"/>
<sequence>MASSEWRGGLKWRVASSEWRGDRASLFASGGERNETIWERAEPSHSLPLWGRAREGVFNAKLILILCFTLALSACGFQLRGAVVLPEAMEVTTIQGGGGELRYEIRDALLAAGAQVVPGASPAVSRLIILGEDSERRVLSVGSGGMAREYELYYQIRYSLRGPDGTVLVPEQSVSMTRDYEHDPDNVLSSEQEESAVRDEMRQLAIRQMLRRVQATLDAGEQSAEVPASEDRQTIR</sequence>
<feature type="region of interest" description="Disordered" evidence="7">
    <location>
        <begin position="217"/>
        <end position="236"/>
    </location>
</feature>
<evidence type="ECO:0000256" key="2">
    <source>
        <dbReference type="ARBA" id="ARBA00023136"/>
    </source>
</evidence>
<dbReference type="PANTHER" id="PTHR38098">
    <property type="entry name" value="LPS-ASSEMBLY LIPOPROTEIN LPTE"/>
    <property type="match status" value="1"/>
</dbReference>
<comment type="similarity">
    <text evidence="6">Belongs to the LptE lipoprotein family.</text>
</comment>
<comment type="function">
    <text evidence="6">Together with LptD, is involved in the assembly of lipopolysaccharide (LPS) at the surface of the outer membrane. Required for the proper assembly of LptD. Binds LPS and may serve as the LPS recognition site at the outer membrane.</text>
</comment>
<evidence type="ECO:0000313" key="9">
    <source>
        <dbReference type="EMBL" id="SCZ50807.1"/>
    </source>
</evidence>
<dbReference type="STRING" id="415747.SAMN03097708_00503"/>
<reference evidence="9 10" key="1">
    <citation type="submission" date="2016-10" db="EMBL/GenBank/DDBJ databases">
        <authorList>
            <person name="de Groot N.N."/>
        </authorList>
    </citation>
    <scope>NUCLEOTIDE SEQUENCE [LARGE SCALE GENOMIC DNA]</scope>
    <source>
        <strain evidence="9 10">HLD2</strain>
    </source>
</reference>
<evidence type="ECO:0000313" key="10">
    <source>
        <dbReference type="Proteomes" id="UP000199648"/>
    </source>
</evidence>
<gene>
    <name evidence="6" type="primary">lptE</name>
    <name evidence="9" type="ORF">SAMN03097708_00503</name>
</gene>
<comment type="subunit">
    <text evidence="6">Component of the lipopolysaccharide transport and assembly complex. Interacts with LptD.</text>
</comment>
<dbReference type="GO" id="GO:0015920">
    <property type="term" value="P:lipopolysaccharide transport"/>
    <property type="evidence" value="ECO:0007669"/>
    <property type="project" value="TreeGrafter"/>
</dbReference>
<dbReference type="Gene3D" id="3.30.160.150">
    <property type="entry name" value="Lipoprotein like domain"/>
    <property type="match status" value="1"/>
</dbReference>
<dbReference type="Proteomes" id="UP000199648">
    <property type="component" value="Unassembled WGS sequence"/>
</dbReference>
<dbReference type="HAMAP" id="MF_01186">
    <property type="entry name" value="LPS_assembly_LptE"/>
    <property type="match status" value="1"/>
</dbReference>
<protein>
    <recommendedName>
        <fullName evidence="6">LPS-assembly lipoprotein LptE</fullName>
    </recommendedName>
</protein>
<evidence type="ECO:0000256" key="1">
    <source>
        <dbReference type="ARBA" id="ARBA00022729"/>
    </source>
</evidence>
<dbReference type="GO" id="GO:0001530">
    <property type="term" value="F:lipopolysaccharide binding"/>
    <property type="evidence" value="ECO:0007669"/>
    <property type="project" value="TreeGrafter"/>
</dbReference>
<feature type="transmembrane region" description="Helical" evidence="8">
    <location>
        <begin position="62"/>
        <end position="79"/>
    </location>
</feature>
<keyword evidence="1" id="KW-0732">Signal</keyword>
<keyword evidence="4 6" id="KW-0998">Cell outer membrane</keyword>
<dbReference type="GO" id="GO:1990351">
    <property type="term" value="C:transporter complex"/>
    <property type="evidence" value="ECO:0007669"/>
    <property type="project" value="TreeGrafter"/>
</dbReference>
<dbReference type="GO" id="GO:0043165">
    <property type="term" value="P:Gram-negative-bacterium-type cell outer membrane assembly"/>
    <property type="evidence" value="ECO:0007669"/>
    <property type="project" value="UniProtKB-UniRule"/>
</dbReference>
<dbReference type="GO" id="GO:0009279">
    <property type="term" value="C:cell outer membrane"/>
    <property type="evidence" value="ECO:0007669"/>
    <property type="project" value="UniProtKB-UniRule"/>
</dbReference>
<organism evidence="9 10">
    <name type="scientific">Thiohalomonas denitrificans</name>
    <dbReference type="NCBI Taxonomy" id="415747"/>
    <lineage>
        <taxon>Bacteria</taxon>
        <taxon>Pseudomonadati</taxon>
        <taxon>Pseudomonadota</taxon>
        <taxon>Gammaproteobacteria</taxon>
        <taxon>Thiohalomonadales</taxon>
        <taxon>Thiohalomonadaceae</taxon>
        <taxon>Thiohalomonas</taxon>
    </lineage>
</organism>
<accession>A0A1G5PMW4</accession>
<keyword evidence="5" id="KW-0449">Lipoprotein</keyword>
<dbReference type="EMBL" id="FMWD01000001">
    <property type="protein sequence ID" value="SCZ50807.1"/>
    <property type="molecule type" value="Genomic_DNA"/>
</dbReference>
<evidence type="ECO:0000256" key="5">
    <source>
        <dbReference type="ARBA" id="ARBA00023288"/>
    </source>
</evidence>
<keyword evidence="10" id="KW-1185">Reference proteome</keyword>